<dbReference type="PANTHER" id="PTHR47653:SF1">
    <property type="entry name" value="DELETED IN MALIGNANT BRAIN TUMORS 1 PROTEIN"/>
    <property type="match status" value="1"/>
</dbReference>
<proteinExistence type="predicted"/>
<name>A0AAV8XFF7_9CUCU</name>
<evidence type="ECO:0000256" key="2">
    <source>
        <dbReference type="ARBA" id="ARBA00022737"/>
    </source>
</evidence>
<evidence type="ECO:0000256" key="6">
    <source>
        <dbReference type="SAM" id="Phobius"/>
    </source>
</evidence>
<evidence type="ECO:0000256" key="5">
    <source>
        <dbReference type="PROSITE-ProRule" id="PRU00196"/>
    </source>
</evidence>
<dbReference type="SUPFAM" id="SSF56487">
    <property type="entry name" value="SRCR-like"/>
    <property type="match status" value="1"/>
</dbReference>
<keyword evidence="9" id="KW-1185">Reference proteome</keyword>
<keyword evidence="3" id="KW-1015">Disulfide bond</keyword>
<keyword evidence="6" id="KW-1133">Transmembrane helix</keyword>
<evidence type="ECO:0000313" key="9">
    <source>
        <dbReference type="Proteomes" id="UP001162162"/>
    </source>
</evidence>
<dbReference type="Gene3D" id="3.10.250.10">
    <property type="entry name" value="SRCR-like domain"/>
    <property type="match status" value="1"/>
</dbReference>
<reference evidence="8" key="1">
    <citation type="journal article" date="2023" name="Insect Mol. Biol.">
        <title>Genome sequencing provides insights into the evolution of gene families encoding plant cell wall-degrading enzymes in longhorned beetles.</title>
        <authorList>
            <person name="Shin N.R."/>
            <person name="Okamura Y."/>
            <person name="Kirsch R."/>
            <person name="Pauchet Y."/>
        </authorList>
    </citation>
    <scope>NUCLEOTIDE SEQUENCE</scope>
    <source>
        <strain evidence="8">AMC_N1</strain>
    </source>
</reference>
<dbReference type="PANTHER" id="PTHR47653">
    <property type="entry name" value="PROTEIN BARK BEETLE"/>
    <property type="match status" value="1"/>
</dbReference>
<keyword evidence="6" id="KW-0472">Membrane</keyword>
<evidence type="ECO:0000256" key="3">
    <source>
        <dbReference type="ARBA" id="ARBA00023157"/>
    </source>
</evidence>
<feature type="transmembrane region" description="Helical" evidence="6">
    <location>
        <begin position="15"/>
        <end position="35"/>
    </location>
</feature>
<accession>A0AAV8XFF7</accession>
<dbReference type="Proteomes" id="UP001162162">
    <property type="component" value="Unassembled WGS sequence"/>
</dbReference>
<dbReference type="InterPro" id="IPR053243">
    <property type="entry name" value="SJ_maturation_regulator"/>
</dbReference>
<evidence type="ECO:0000313" key="8">
    <source>
        <dbReference type="EMBL" id="KAJ8937253.1"/>
    </source>
</evidence>
<dbReference type="EMBL" id="JAPWTK010000669">
    <property type="protein sequence ID" value="KAJ8937253.1"/>
    <property type="molecule type" value="Genomic_DNA"/>
</dbReference>
<dbReference type="InterPro" id="IPR036772">
    <property type="entry name" value="SRCR-like_dom_sf"/>
</dbReference>
<comment type="caution">
    <text evidence="8">The sequence shown here is derived from an EMBL/GenBank/DDBJ whole genome shotgun (WGS) entry which is preliminary data.</text>
</comment>
<gene>
    <name evidence="8" type="ORF">NQ318_005567</name>
</gene>
<evidence type="ECO:0000256" key="4">
    <source>
        <dbReference type="ARBA" id="ARBA00023180"/>
    </source>
</evidence>
<keyword evidence="6" id="KW-0812">Transmembrane</keyword>
<keyword evidence="2" id="KW-0677">Repeat</keyword>
<keyword evidence="4" id="KW-0325">Glycoprotein</keyword>
<dbReference type="GO" id="GO:0045217">
    <property type="term" value="P:cell-cell junction maintenance"/>
    <property type="evidence" value="ECO:0007669"/>
    <property type="project" value="TreeGrafter"/>
</dbReference>
<dbReference type="GO" id="GO:0016020">
    <property type="term" value="C:membrane"/>
    <property type="evidence" value="ECO:0007669"/>
    <property type="project" value="InterPro"/>
</dbReference>
<evidence type="ECO:0000259" key="7">
    <source>
        <dbReference type="PROSITE" id="PS50287"/>
    </source>
</evidence>
<protein>
    <recommendedName>
        <fullName evidence="7">SRCR domain-containing protein</fullName>
    </recommendedName>
</protein>
<comment type="caution">
    <text evidence="5">Lacks conserved residue(s) required for the propagation of feature annotation.</text>
</comment>
<sequence>MNSMQVRTSKHNIKYFNKIIATFLFWFYATNIFFLSPPAGTQDERITLTTAEDTSAKNINLPDIRLVDGPTILAGRVQIRHNGKWRSVCTNSKKVVYN</sequence>
<evidence type="ECO:0000256" key="1">
    <source>
        <dbReference type="ARBA" id="ARBA00022729"/>
    </source>
</evidence>
<dbReference type="AlphaFoldDB" id="A0AAV8XFF7"/>
<organism evidence="8 9">
    <name type="scientific">Aromia moschata</name>
    <dbReference type="NCBI Taxonomy" id="1265417"/>
    <lineage>
        <taxon>Eukaryota</taxon>
        <taxon>Metazoa</taxon>
        <taxon>Ecdysozoa</taxon>
        <taxon>Arthropoda</taxon>
        <taxon>Hexapoda</taxon>
        <taxon>Insecta</taxon>
        <taxon>Pterygota</taxon>
        <taxon>Neoptera</taxon>
        <taxon>Endopterygota</taxon>
        <taxon>Coleoptera</taxon>
        <taxon>Polyphaga</taxon>
        <taxon>Cucujiformia</taxon>
        <taxon>Chrysomeloidea</taxon>
        <taxon>Cerambycidae</taxon>
        <taxon>Cerambycinae</taxon>
        <taxon>Callichromatini</taxon>
        <taxon>Aromia</taxon>
    </lineage>
</organism>
<dbReference type="PROSITE" id="PS50287">
    <property type="entry name" value="SRCR_2"/>
    <property type="match status" value="1"/>
</dbReference>
<keyword evidence="1" id="KW-0732">Signal</keyword>
<feature type="domain" description="SRCR" evidence="7">
    <location>
        <begin position="64"/>
        <end position="98"/>
    </location>
</feature>
<dbReference type="InterPro" id="IPR001190">
    <property type="entry name" value="SRCR"/>
</dbReference>